<sequence length="141" mass="16029">MEGDRASPNPGTLSSSRSQIPRVGRVHSSSSIEQKNEELLEHKSKIVNLESELMKVKRELDIAKNHSQLKDQNLAVLQQKTEITRLENELSERLEIIGRLLSELAAKRDELRGKDEELRLLHNTVVDLKVPFLLLAVFNSL</sequence>
<dbReference type="AlphaFoldDB" id="A0AAD5WJ63"/>
<evidence type="ECO:0000256" key="1">
    <source>
        <dbReference type="SAM" id="MobiDB-lite"/>
    </source>
</evidence>
<accession>A0AAD5WJ63</accession>
<evidence type="ECO:0000313" key="2">
    <source>
        <dbReference type="EMBL" id="KAJ1372277.1"/>
    </source>
</evidence>
<reference evidence="2" key="1">
    <citation type="submission" date="2021-06" db="EMBL/GenBank/DDBJ databases">
        <title>Parelaphostrongylus tenuis whole genome reference sequence.</title>
        <authorList>
            <person name="Garwood T.J."/>
            <person name="Larsen P.A."/>
            <person name="Fountain-Jones N.M."/>
            <person name="Garbe J.R."/>
            <person name="Macchietto M.G."/>
            <person name="Kania S.A."/>
            <person name="Gerhold R.W."/>
            <person name="Richards J.E."/>
            <person name="Wolf T.M."/>
        </authorList>
    </citation>
    <scope>NUCLEOTIDE SEQUENCE</scope>
    <source>
        <strain evidence="2">MNPRO001-30</strain>
        <tissue evidence="2">Meninges</tissue>
    </source>
</reference>
<comment type="caution">
    <text evidence="2">The sequence shown here is derived from an EMBL/GenBank/DDBJ whole genome shotgun (WGS) entry which is preliminary data.</text>
</comment>
<organism evidence="2 3">
    <name type="scientific">Parelaphostrongylus tenuis</name>
    <name type="common">Meningeal worm</name>
    <dbReference type="NCBI Taxonomy" id="148309"/>
    <lineage>
        <taxon>Eukaryota</taxon>
        <taxon>Metazoa</taxon>
        <taxon>Ecdysozoa</taxon>
        <taxon>Nematoda</taxon>
        <taxon>Chromadorea</taxon>
        <taxon>Rhabditida</taxon>
        <taxon>Rhabditina</taxon>
        <taxon>Rhabditomorpha</taxon>
        <taxon>Strongyloidea</taxon>
        <taxon>Metastrongylidae</taxon>
        <taxon>Parelaphostrongylus</taxon>
    </lineage>
</organism>
<feature type="region of interest" description="Disordered" evidence="1">
    <location>
        <begin position="1"/>
        <end position="37"/>
    </location>
</feature>
<keyword evidence="3" id="KW-1185">Reference proteome</keyword>
<name>A0AAD5WJ63_PARTN</name>
<gene>
    <name evidence="2" type="ORF">KIN20_034386</name>
</gene>
<feature type="compositionally biased region" description="Polar residues" evidence="1">
    <location>
        <begin position="9"/>
        <end position="19"/>
    </location>
</feature>
<evidence type="ECO:0000313" key="3">
    <source>
        <dbReference type="Proteomes" id="UP001196413"/>
    </source>
</evidence>
<proteinExistence type="predicted"/>
<protein>
    <submittedName>
        <fullName evidence="2">Uncharacterized protein</fullName>
    </submittedName>
</protein>
<dbReference type="EMBL" id="JAHQIW010007119">
    <property type="protein sequence ID" value="KAJ1372277.1"/>
    <property type="molecule type" value="Genomic_DNA"/>
</dbReference>
<dbReference type="Proteomes" id="UP001196413">
    <property type="component" value="Unassembled WGS sequence"/>
</dbReference>